<comment type="similarity">
    <text evidence="10">Belongs to the G-protein coupled receptor 1 family.</text>
</comment>
<evidence type="ECO:0000256" key="1">
    <source>
        <dbReference type="ARBA" id="ARBA00004651"/>
    </source>
</evidence>
<feature type="transmembrane region" description="Helical" evidence="11">
    <location>
        <begin position="86"/>
        <end position="114"/>
    </location>
</feature>
<feature type="transmembrane region" description="Helical" evidence="11">
    <location>
        <begin position="314"/>
        <end position="334"/>
    </location>
</feature>
<keyword evidence="6 11" id="KW-0472">Membrane</keyword>
<dbReference type="GO" id="GO:0004993">
    <property type="term" value="F:G protein-coupled serotonin receptor activity"/>
    <property type="evidence" value="ECO:0007669"/>
    <property type="project" value="UniProtKB-ARBA"/>
</dbReference>
<dbReference type="InterPro" id="IPR000276">
    <property type="entry name" value="GPCR_Rhodpsn"/>
</dbReference>
<dbReference type="PRINTS" id="PR00237">
    <property type="entry name" value="GPCRRHODOPSN"/>
</dbReference>
<dbReference type="Gene3D" id="1.20.1070.10">
    <property type="entry name" value="Rhodopsin 7-helix transmembrane proteins"/>
    <property type="match status" value="1"/>
</dbReference>
<evidence type="ECO:0000256" key="5">
    <source>
        <dbReference type="ARBA" id="ARBA00023040"/>
    </source>
</evidence>
<evidence type="ECO:0000256" key="10">
    <source>
        <dbReference type="RuleBase" id="RU000688"/>
    </source>
</evidence>
<name>A0AA36HF91_CYLNA</name>
<evidence type="ECO:0000256" key="6">
    <source>
        <dbReference type="ARBA" id="ARBA00023136"/>
    </source>
</evidence>
<evidence type="ECO:0000313" key="14">
    <source>
        <dbReference type="Proteomes" id="UP001176961"/>
    </source>
</evidence>
<dbReference type="GO" id="GO:0043410">
    <property type="term" value="P:positive regulation of MAPK cascade"/>
    <property type="evidence" value="ECO:0007669"/>
    <property type="project" value="TreeGrafter"/>
</dbReference>
<dbReference type="GO" id="GO:0005886">
    <property type="term" value="C:plasma membrane"/>
    <property type="evidence" value="ECO:0007669"/>
    <property type="project" value="UniProtKB-SubCell"/>
</dbReference>
<keyword evidence="14" id="KW-1185">Reference proteome</keyword>
<evidence type="ECO:0000313" key="13">
    <source>
        <dbReference type="EMBL" id="CAJ0609296.1"/>
    </source>
</evidence>
<dbReference type="GO" id="GO:0071880">
    <property type="term" value="P:adenylate cyclase-activating adrenergic receptor signaling pathway"/>
    <property type="evidence" value="ECO:0007669"/>
    <property type="project" value="TreeGrafter"/>
</dbReference>
<keyword evidence="5 10" id="KW-0297">G-protein coupled receptor</keyword>
<feature type="domain" description="G-protein coupled receptors family 1 profile" evidence="12">
    <location>
        <begin position="68"/>
        <end position="363"/>
    </location>
</feature>
<gene>
    <name evidence="13" type="ORF">CYNAS_LOCUS21279</name>
</gene>
<evidence type="ECO:0000256" key="7">
    <source>
        <dbReference type="ARBA" id="ARBA00023157"/>
    </source>
</evidence>
<reference evidence="13" key="1">
    <citation type="submission" date="2023-07" db="EMBL/GenBank/DDBJ databases">
        <authorList>
            <consortium name="CYATHOMIX"/>
        </authorList>
    </citation>
    <scope>NUCLEOTIDE SEQUENCE</scope>
    <source>
        <strain evidence="13">N/A</strain>
    </source>
</reference>
<organism evidence="13 14">
    <name type="scientific">Cylicocyclus nassatus</name>
    <name type="common">Nematode worm</name>
    <dbReference type="NCBI Taxonomy" id="53992"/>
    <lineage>
        <taxon>Eukaryota</taxon>
        <taxon>Metazoa</taxon>
        <taxon>Ecdysozoa</taxon>
        <taxon>Nematoda</taxon>
        <taxon>Chromadorea</taxon>
        <taxon>Rhabditida</taxon>
        <taxon>Rhabditina</taxon>
        <taxon>Rhabditomorpha</taxon>
        <taxon>Strongyloidea</taxon>
        <taxon>Strongylidae</taxon>
        <taxon>Cylicocyclus</taxon>
    </lineage>
</organism>
<keyword evidence="8 10" id="KW-0675">Receptor</keyword>
<dbReference type="SMART" id="SM01381">
    <property type="entry name" value="7TM_GPCR_Srsx"/>
    <property type="match status" value="1"/>
</dbReference>
<feature type="transmembrane region" description="Helical" evidence="11">
    <location>
        <begin position="209"/>
        <end position="234"/>
    </location>
</feature>
<dbReference type="SUPFAM" id="SSF81321">
    <property type="entry name" value="Family A G protein-coupled receptor-like"/>
    <property type="match status" value="1"/>
</dbReference>
<evidence type="ECO:0000259" key="12">
    <source>
        <dbReference type="PROSITE" id="PS50262"/>
    </source>
</evidence>
<evidence type="ECO:0000256" key="8">
    <source>
        <dbReference type="ARBA" id="ARBA00023170"/>
    </source>
</evidence>
<dbReference type="PANTHER" id="PTHR24248">
    <property type="entry name" value="ADRENERGIC RECEPTOR-RELATED G-PROTEIN COUPLED RECEPTOR"/>
    <property type="match status" value="1"/>
</dbReference>
<evidence type="ECO:0000256" key="11">
    <source>
        <dbReference type="SAM" id="Phobius"/>
    </source>
</evidence>
<dbReference type="InterPro" id="IPR017452">
    <property type="entry name" value="GPCR_Rhodpsn_7TM"/>
</dbReference>
<keyword evidence="4 11" id="KW-1133">Transmembrane helix</keyword>
<keyword evidence="7" id="KW-1015">Disulfide bond</keyword>
<keyword evidence="9 10" id="KW-0807">Transducer</keyword>
<keyword evidence="2" id="KW-1003">Cell membrane</keyword>
<dbReference type="EMBL" id="CATQJL010000326">
    <property type="protein sequence ID" value="CAJ0609296.1"/>
    <property type="molecule type" value="Genomic_DNA"/>
</dbReference>
<accession>A0AA36HF91</accession>
<feature type="transmembrane region" description="Helical" evidence="11">
    <location>
        <begin position="168"/>
        <end position="189"/>
    </location>
</feature>
<dbReference type="Pfam" id="PF00001">
    <property type="entry name" value="7tm_1"/>
    <property type="match status" value="1"/>
</dbReference>
<evidence type="ECO:0000256" key="4">
    <source>
        <dbReference type="ARBA" id="ARBA00022989"/>
    </source>
</evidence>
<evidence type="ECO:0000256" key="3">
    <source>
        <dbReference type="ARBA" id="ARBA00022692"/>
    </source>
</evidence>
<dbReference type="PANTHER" id="PTHR24248:SF199">
    <property type="entry name" value="IP13425P-RELATED"/>
    <property type="match status" value="1"/>
</dbReference>
<dbReference type="PROSITE" id="PS50262">
    <property type="entry name" value="G_PROTEIN_RECEP_F1_2"/>
    <property type="match status" value="1"/>
</dbReference>
<evidence type="ECO:0000256" key="2">
    <source>
        <dbReference type="ARBA" id="ARBA00022475"/>
    </source>
</evidence>
<sequence>MSRAVVVMERALPPLPYTILPLTHDPWPLDQKDQHSTTTHVPSYSSSLLLKALLAAFVLVMIIVTVVGNALVFLAVVLVRKLQQPANFLIVSLAIADFCVGMLVMPLALVDLLFPEWPLGRSMCKLWTTADLTLCTASIVSLCAISVDRYLVITRPLTYSAMRTKRRMLVYVAVVWLIAAVVSLSSHIIANLLDTSESDSRICQVIQHFAYQIYATIIAFYGPTLIMLILYVQIWRAANQIARKDHDQTTHTHAIDEKNAKDHVDMIPESRSSIQIVKNDHRGYLQRPSALLHAVKVPLIRQNDGNDCKARKTLGMIMSVFIICWLPFFILALVKTCHPVPYWLDVFTLWLGYSNSTLNPAIYCKYNKDFRVPFREMLACRCATLQDVMRQQSFTSRYGPVIPRRNDSHPECSDV</sequence>
<feature type="transmembrane region" description="Helical" evidence="11">
    <location>
        <begin position="52"/>
        <end position="79"/>
    </location>
</feature>
<keyword evidence="3 10" id="KW-0812">Transmembrane</keyword>
<proteinExistence type="inferred from homology"/>
<dbReference type="PROSITE" id="PS00237">
    <property type="entry name" value="G_PROTEIN_RECEP_F1_1"/>
    <property type="match status" value="1"/>
</dbReference>
<dbReference type="Proteomes" id="UP001176961">
    <property type="component" value="Unassembled WGS sequence"/>
</dbReference>
<comment type="subcellular location">
    <subcellularLocation>
        <location evidence="1">Cell membrane</location>
        <topology evidence="1">Multi-pass membrane protein</topology>
    </subcellularLocation>
</comment>
<dbReference type="CDD" id="cd15329">
    <property type="entry name" value="7tmA_5-HT7"/>
    <property type="match status" value="1"/>
</dbReference>
<comment type="caution">
    <text evidence="13">The sequence shown here is derived from an EMBL/GenBank/DDBJ whole genome shotgun (WGS) entry which is preliminary data.</text>
</comment>
<feature type="transmembrane region" description="Helical" evidence="11">
    <location>
        <begin position="126"/>
        <end position="147"/>
    </location>
</feature>
<evidence type="ECO:0000256" key="9">
    <source>
        <dbReference type="ARBA" id="ARBA00023224"/>
    </source>
</evidence>
<dbReference type="AlphaFoldDB" id="A0AA36HF91"/>
<protein>
    <recommendedName>
        <fullName evidence="12">G-protein coupled receptors family 1 profile domain-containing protein</fullName>
    </recommendedName>
</protein>